<organism evidence="3 4">
    <name type="scientific">Streptomyces flavochromogenes</name>
    <dbReference type="NCBI Taxonomy" id="68199"/>
    <lineage>
        <taxon>Bacteria</taxon>
        <taxon>Bacillati</taxon>
        <taxon>Actinomycetota</taxon>
        <taxon>Actinomycetes</taxon>
        <taxon>Kitasatosporales</taxon>
        <taxon>Streptomycetaceae</taxon>
        <taxon>Streptomyces</taxon>
    </lineage>
</organism>
<proteinExistence type="predicted"/>
<evidence type="ECO:0000313" key="4">
    <source>
        <dbReference type="Proteomes" id="UP001602370"/>
    </source>
</evidence>
<dbReference type="Pfam" id="PF26366">
    <property type="entry name" value="DUF8094"/>
    <property type="match status" value="1"/>
</dbReference>
<gene>
    <name evidence="3" type="ORF">ACFY8C_02595</name>
</gene>
<evidence type="ECO:0000313" key="3">
    <source>
        <dbReference type="EMBL" id="MFF5917226.1"/>
    </source>
</evidence>
<dbReference type="Proteomes" id="UP001602370">
    <property type="component" value="Unassembled WGS sequence"/>
</dbReference>
<dbReference type="InterPro" id="IPR058407">
    <property type="entry name" value="DUF8094"/>
</dbReference>
<reference evidence="3 4" key="1">
    <citation type="submission" date="2024-10" db="EMBL/GenBank/DDBJ databases">
        <title>The Natural Products Discovery Center: Release of the First 8490 Sequenced Strains for Exploring Actinobacteria Biosynthetic Diversity.</title>
        <authorList>
            <person name="Kalkreuter E."/>
            <person name="Kautsar S.A."/>
            <person name="Yang D."/>
            <person name="Bader C.D."/>
            <person name="Teijaro C.N."/>
            <person name="Fluegel L."/>
            <person name="Davis C.M."/>
            <person name="Simpson J.R."/>
            <person name="Lauterbach L."/>
            <person name="Steele A.D."/>
            <person name="Gui C."/>
            <person name="Meng S."/>
            <person name="Li G."/>
            <person name="Viehrig K."/>
            <person name="Ye F."/>
            <person name="Su P."/>
            <person name="Kiefer A.F."/>
            <person name="Nichols A."/>
            <person name="Cepeda A.J."/>
            <person name="Yan W."/>
            <person name="Fan B."/>
            <person name="Jiang Y."/>
            <person name="Adhikari A."/>
            <person name="Zheng C.-J."/>
            <person name="Schuster L."/>
            <person name="Cowan T.M."/>
            <person name="Smanski M.J."/>
            <person name="Chevrette M.G."/>
            <person name="De Carvalho L.P.S."/>
            <person name="Shen B."/>
        </authorList>
    </citation>
    <scope>NUCLEOTIDE SEQUENCE [LARGE SCALE GENOMIC DNA]</scope>
    <source>
        <strain evidence="3 4">NPDC012605</strain>
    </source>
</reference>
<feature type="region of interest" description="Disordered" evidence="1">
    <location>
        <begin position="1"/>
        <end position="32"/>
    </location>
</feature>
<evidence type="ECO:0000259" key="2">
    <source>
        <dbReference type="Pfam" id="PF26366"/>
    </source>
</evidence>
<feature type="compositionally biased region" description="Low complexity" evidence="1">
    <location>
        <begin position="23"/>
        <end position="32"/>
    </location>
</feature>
<dbReference type="RefSeq" id="WP_030321614.1">
    <property type="nucleotide sequence ID" value="NZ_JBIBDZ010000001.1"/>
</dbReference>
<evidence type="ECO:0000256" key="1">
    <source>
        <dbReference type="SAM" id="MobiDB-lite"/>
    </source>
</evidence>
<protein>
    <recommendedName>
        <fullName evidence="2">DUF8094 domain-containing protein</fullName>
    </recommendedName>
</protein>
<sequence>MRRLTLRRAPGRPLERLSAGRSTRPTRAARPARPVRLLAATAAATVLALTASGCVTVHGELALMPPATQSEAAQALADFTAAYNAADKAHDPALVAGRVTGPLGEINQAGLRARAVTSPGGNPNHRPLELSDARFVLPRKAGWPRWFLADTDPNLDTDEGAGDQRWLVVFVRNGPQQLWEAAHLVIMSPSQVPEFAEEDGYAVPVAANTDTLAVAPADLGKEYVSYLQDGQPGPYAAGPHTTLLREQRQKGAKRPGLATQYLDRVADQGDFAPLGLRTKDGSAFVFFATRFFERQTAAPGYRPKVDPDIKALLTGEVKNTVTKEWVSNQAVLVKPTGTDRDGVTIKARLQGVVGAQGS</sequence>
<comment type="caution">
    <text evidence="3">The sequence shown here is derived from an EMBL/GenBank/DDBJ whole genome shotgun (WGS) entry which is preliminary data.</text>
</comment>
<keyword evidence="4" id="KW-1185">Reference proteome</keyword>
<dbReference type="EMBL" id="JBIBDZ010000001">
    <property type="protein sequence ID" value="MFF5917226.1"/>
    <property type="molecule type" value="Genomic_DNA"/>
</dbReference>
<name>A0ABW6XIK6_9ACTN</name>
<feature type="domain" description="DUF8094" evidence="2">
    <location>
        <begin position="66"/>
        <end position="356"/>
    </location>
</feature>
<accession>A0ABW6XIK6</accession>
<feature type="compositionally biased region" description="Basic residues" evidence="1">
    <location>
        <begin position="1"/>
        <end position="10"/>
    </location>
</feature>